<evidence type="ECO:0000313" key="1">
    <source>
        <dbReference type="EMBL" id="OQR84731.1"/>
    </source>
</evidence>
<gene>
    <name evidence="1" type="ORF">ACHHYP_20647</name>
</gene>
<keyword evidence="2" id="KW-1185">Reference proteome</keyword>
<comment type="caution">
    <text evidence="1">The sequence shown here is derived from an EMBL/GenBank/DDBJ whole genome shotgun (WGS) entry which is preliminary data.</text>
</comment>
<evidence type="ECO:0000313" key="2">
    <source>
        <dbReference type="Proteomes" id="UP000243579"/>
    </source>
</evidence>
<accession>A0A1V9YG99</accession>
<sequence>MTDTPWGLAGWVKLTVTQPDVPRYGPARRWLTLGLVRGHPILFVAHAPRTQAVGGIRLAGIAHMSLAAADVFCMELQAPEAPHLRATLVHLETSSAAIWFQAILVVQSMAVPSDCAHMTEAGASLLDQLDAALDDPHEHWISSIIASATIQVAVLPTGSCCFRITITTPEPAEIAMTRLAAALDIDGHLGHVFGHAAFELFRSTSTVVVEANYRFQGMSPRQTVLLRSKSTTAMAFKSLGW</sequence>
<protein>
    <submittedName>
        <fullName evidence="1">Uncharacterized protein</fullName>
    </submittedName>
</protein>
<dbReference type="EMBL" id="JNBR01001837">
    <property type="protein sequence ID" value="OQR84731.1"/>
    <property type="molecule type" value="Genomic_DNA"/>
</dbReference>
<dbReference type="Proteomes" id="UP000243579">
    <property type="component" value="Unassembled WGS sequence"/>
</dbReference>
<dbReference type="OrthoDB" id="76757at2759"/>
<organism evidence="1 2">
    <name type="scientific">Achlya hypogyna</name>
    <name type="common">Oomycete</name>
    <name type="synonym">Protoachlya hypogyna</name>
    <dbReference type="NCBI Taxonomy" id="1202772"/>
    <lineage>
        <taxon>Eukaryota</taxon>
        <taxon>Sar</taxon>
        <taxon>Stramenopiles</taxon>
        <taxon>Oomycota</taxon>
        <taxon>Saprolegniomycetes</taxon>
        <taxon>Saprolegniales</taxon>
        <taxon>Achlyaceae</taxon>
        <taxon>Achlya</taxon>
    </lineage>
</organism>
<reference evidence="1 2" key="1">
    <citation type="journal article" date="2014" name="Genome Biol. Evol.">
        <title>The secreted proteins of Achlya hypogyna and Thraustotheca clavata identify the ancestral oomycete secretome and reveal gene acquisitions by horizontal gene transfer.</title>
        <authorList>
            <person name="Misner I."/>
            <person name="Blouin N."/>
            <person name="Leonard G."/>
            <person name="Richards T.A."/>
            <person name="Lane C.E."/>
        </authorList>
    </citation>
    <scope>NUCLEOTIDE SEQUENCE [LARGE SCALE GENOMIC DNA]</scope>
    <source>
        <strain evidence="1 2">ATCC 48635</strain>
    </source>
</reference>
<proteinExistence type="predicted"/>
<name>A0A1V9YG99_ACHHY</name>
<dbReference type="AlphaFoldDB" id="A0A1V9YG99"/>